<evidence type="ECO:0000313" key="1">
    <source>
        <dbReference type="EMBL" id="ODV60053.1"/>
    </source>
</evidence>
<dbReference type="Proteomes" id="UP000095038">
    <property type="component" value="Unassembled WGS sequence"/>
</dbReference>
<accession>A0A1D2VEW7</accession>
<gene>
    <name evidence="1" type="ORF">ASCRUDRAFT_76577</name>
</gene>
<dbReference type="AlphaFoldDB" id="A0A1D2VEW7"/>
<keyword evidence="2" id="KW-1185">Reference proteome</keyword>
<dbReference type="RefSeq" id="XP_020046360.1">
    <property type="nucleotide sequence ID" value="XM_020193528.1"/>
</dbReference>
<dbReference type="GeneID" id="30967164"/>
<reference evidence="2" key="1">
    <citation type="submission" date="2016-05" db="EMBL/GenBank/DDBJ databases">
        <title>Comparative genomics of biotechnologically important yeasts.</title>
        <authorList>
            <consortium name="DOE Joint Genome Institute"/>
            <person name="Riley R."/>
            <person name="Haridas S."/>
            <person name="Wolfe K.H."/>
            <person name="Lopes M.R."/>
            <person name="Hittinger C.T."/>
            <person name="Goker M."/>
            <person name="Salamov A."/>
            <person name="Wisecaver J."/>
            <person name="Long T.M."/>
            <person name="Aerts A.L."/>
            <person name="Barry K."/>
            <person name="Choi C."/>
            <person name="Clum A."/>
            <person name="Coughlan A.Y."/>
            <person name="Deshpande S."/>
            <person name="Douglass A.P."/>
            <person name="Hanson S.J."/>
            <person name="Klenk H.-P."/>
            <person name="Labutti K."/>
            <person name="Lapidus A."/>
            <person name="Lindquist E."/>
            <person name="Lipzen A."/>
            <person name="Meier-Kolthoff J.P."/>
            <person name="Ohm R.A."/>
            <person name="Otillar R.P."/>
            <person name="Pangilinan J."/>
            <person name="Peng Y."/>
            <person name="Rokas A."/>
            <person name="Rosa C.A."/>
            <person name="Scheuner C."/>
            <person name="Sibirny A.A."/>
            <person name="Slot J.C."/>
            <person name="Stielow J.B."/>
            <person name="Sun H."/>
            <person name="Kurtzman C.P."/>
            <person name="Blackwell M."/>
            <person name="Grigoriev I.V."/>
            <person name="Jeffries T.W."/>
        </authorList>
    </citation>
    <scope>NUCLEOTIDE SEQUENCE [LARGE SCALE GENOMIC DNA]</scope>
    <source>
        <strain evidence="2">DSM 1968</strain>
    </source>
</reference>
<dbReference type="EMBL" id="KV454483">
    <property type="protein sequence ID" value="ODV60053.1"/>
    <property type="molecule type" value="Genomic_DNA"/>
</dbReference>
<dbReference type="InParanoid" id="A0A1D2VEW7"/>
<sequence length="51" mass="6012">MNKEQIFFDDNGNLISVFDLDPSVLTRFYRQQLYEQAKYGKVITKTPNDLP</sequence>
<protein>
    <submittedName>
        <fullName evidence="1">Uncharacterized protein</fullName>
    </submittedName>
</protein>
<organism evidence="1 2">
    <name type="scientific">Ascoidea rubescens DSM 1968</name>
    <dbReference type="NCBI Taxonomy" id="1344418"/>
    <lineage>
        <taxon>Eukaryota</taxon>
        <taxon>Fungi</taxon>
        <taxon>Dikarya</taxon>
        <taxon>Ascomycota</taxon>
        <taxon>Saccharomycotina</taxon>
        <taxon>Saccharomycetes</taxon>
        <taxon>Ascoideaceae</taxon>
        <taxon>Ascoidea</taxon>
    </lineage>
</organism>
<name>A0A1D2VEW7_9ASCO</name>
<proteinExistence type="predicted"/>
<evidence type="ECO:0000313" key="2">
    <source>
        <dbReference type="Proteomes" id="UP000095038"/>
    </source>
</evidence>